<organism evidence="2 3">
    <name type="scientific">Oryza sativa subsp. japonica</name>
    <name type="common">Rice</name>
    <dbReference type="NCBI Taxonomy" id="39947"/>
    <lineage>
        <taxon>Eukaryota</taxon>
        <taxon>Viridiplantae</taxon>
        <taxon>Streptophyta</taxon>
        <taxon>Embryophyta</taxon>
        <taxon>Tracheophyta</taxon>
        <taxon>Spermatophyta</taxon>
        <taxon>Magnoliopsida</taxon>
        <taxon>Liliopsida</taxon>
        <taxon>Poales</taxon>
        <taxon>Poaceae</taxon>
        <taxon>BOP clade</taxon>
        <taxon>Oryzoideae</taxon>
        <taxon>Oryzeae</taxon>
        <taxon>Oryzinae</taxon>
        <taxon>Oryza</taxon>
        <taxon>Oryza sativa</taxon>
    </lineage>
</organism>
<gene>
    <name evidence="1" type="ORF">OSJNBa0041F13.18</name>
    <name evidence="2" type="ORF">OSJNBa0041F13.24</name>
</gene>
<reference evidence="3" key="3">
    <citation type="journal article" date="2008" name="Nucleic Acids Res.">
        <title>The rice annotation project database (RAP-DB): 2008 update.</title>
        <authorList>
            <consortium name="The rice annotation project (RAP)"/>
        </authorList>
    </citation>
    <scope>GENOME REANNOTATION</scope>
    <source>
        <strain evidence="3">cv. Nipponbare</strain>
    </source>
</reference>
<reference evidence="3" key="2">
    <citation type="journal article" date="2005" name="Nature">
        <title>The map-based sequence of the rice genome.</title>
        <authorList>
            <consortium name="International rice genome sequencing project (IRGSP)"/>
            <person name="Matsumoto T."/>
            <person name="Wu J."/>
            <person name="Kanamori H."/>
            <person name="Katayose Y."/>
            <person name="Fujisawa M."/>
            <person name="Namiki N."/>
            <person name="Mizuno H."/>
            <person name="Yamamoto K."/>
            <person name="Antonio B.A."/>
            <person name="Baba T."/>
            <person name="Sakata K."/>
            <person name="Nagamura Y."/>
            <person name="Aoki H."/>
            <person name="Arikawa K."/>
            <person name="Arita K."/>
            <person name="Bito T."/>
            <person name="Chiden Y."/>
            <person name="Fujitsuka N."/>
            <person name="Fukunaka R."/>
            <person name="Hamada M."/>
            <person name="Harada C."/>
            <person name="Hayashi A."/>
            <person name="Hijishita S."/>
            <person name="Honda M."/>
            <person name="Hosokawa S."/>
            <person name="Ichikawa Y."/>
            <person name="Idonuma A."/>
            <person name="Iijima M."/>
            <person name="Ikeda M."/>
            <person name="Ikeno M."/>
            <person name="Ito K."/>
            <person name="Ito S."/>
            <person name="Ito T."/>
            <person name="Ito Y."/>
            <person name="Ito Y."/>
            <person name="Iwabuchi A."/>
            <person name="Kamiya K."/>
            <person name="Karasawa W."/>
            <person name="Kurita K."/>
            <person name="Katagiri S."/>
            <person name="Kikuta A."/>
            <person name="Kobayashi H."/>
            <person name="Kobayashi N."/>
            <person name="Machita K."/>
            <person name="Maehara T."/>
            <person name="Masukawa M."/>
            <person name="Mizubayashi T."/>
            <person name="Mukai Y."/>
            <person name="Nagasaki H."/>
            <person name="Nagata Y."/>
            <person name="Naito S."/>
            <person name="Nakashima M."/>
            <person name="Nakama Y."/>
            <person name="Nakamichi Y."/>
            <person name="Nakamura M."/>
            <person name="Meguro A."/>
            <person name="Negishi M."/>
            <person name="Ohta I."/>
            <person name="Ohta T."/>
            <person name="Okamoto M."/>
            <person name="Ono N."/>
            <person name="Saji S."/>
            <person name="Sakaguchi M."/>
            <person name="Sakai K."/>
            <person name="Shibata M."/>
            <person name="Shimokawa T."/>
            <person name="Song J."/>
            <person name="Takazaki Y."/>
            <person name="Terasawa K."/>
            <person name="Tsugane M."/>
            <person name="Tsuji K."/>
            <person name="Ueda S."/>
            <person name="Waki K."/>
            <person name="Yamagata H."/>
            <person name="Yamamoto M."/>
            <person name="Yamamoto S."/>
            <person name="Yamane H."/>
            <person name="Yoshiki S."/>
            <person name="Yoshihara R."/>
            <person name="Yukawa K."/>
            <person name="Zhong H."/>
            <person name="Yano M."/>
            <person name="Yuan Q."/>
            <person name="Ouyang S."/>
            <person name="Liu J."/>
            <person name="Jones K.M."/>
            <person name="Gansberger K."/>
            <person name="Moffat K."/>
            <person name="Hill J."/>
            <person name="Bera J."/>
            <person name="Fadrosh D."/>
            <person name="Jin S."/>
            <person name="Johri S."/>
            <person name="Kim M."/>
            <person name="Overton L."/>
            <person name="Reardon M."/>
            <person name="Tsitrin T."/>
            <person name="Vuong H."/>
            <person name="Weaver B."/>
            <person name="Ciecko A."/>
            <person name="Tallon L."/>
            <person name="Jackson J."/>
            <person name="Pai G."/>
            <person name="Aken S.V."/>
            <person name="Utterback T."/>
            <person name="Reidmuller S."/>
            <person name="Feldblyum T."/>
            <person name="Hsiao J."/>
            <person name="Zismann V."/>
            <person name="Iobst S."/>
            <person name="de Vazeille A.R."/>
            <person name="Buell C.R."/>
            <person name="Ying K."/>
            <person name="Li Y."/>
            <person name="Lu T."/>
            <person name="Huang Y."/>
            <person name="Zhao Q."/>
            <person name="Feng Q."/>
            <person name="Zhang L."/>
            <person name="Zhu J."/>
            <person name="Weng Q."/>
            <person name="Mu J."/>
            <person name="Lu Y."/>
            <person name="Fan D."/>
            <person name="Liu Y."/>
            <person name="Guan J."/>
            <person name="Zhang Y."/>
            <person name="Yu S."/>
            <person name="Liu X."/>
            <person name="Zhang Y."/>
            <person name="Hong G."/>
            <person name="Han B."/>
            <person name="Choisne N."/>
            <person name="Demange N."/>
            <person name="Orjeda G."/>
            <person name="Samain S."/>
            <person name="Cattolico L."/>
            <person name="Pelletier E."/>
            <person name="Couloux A."/>
            <person name="Segurens B."/>
            <person name="Wincker P."/>
            <person name="D'Hont A."/>
            <person name="Scarpelli C."/>
            <person name="Weissenbach J."/>
            <person name="Salanoubat M."/>
            <person name="Quetier F."/>
            <person name="Yu Y."/>
            <person name="Kim H.R."/>
            <person name="Rambo T."/>
            <person name="Currie J."/>
            <person name="Collura K."/>
            <person name="Luo M."/>
            <person name="Yang T."/>
            <person name="Ammiraju J.S.S."/>
            <person name="Engler F."/>
            <person name="Soderlund C."/>
            <person name="Wing R.A."/>
            <person name="Palmer L.E."/>
            <person name="de la Bastide M."/>
            <person name="Spiegel L."/>
            <person name="Nascimento L."/>
            <person name="Zutavern T."/>
            <person name="O'Shaughnessy A."/>
            <person name="Dike S."/>
            <person name="Dedhia N."/>
            <person name="Preston R."/>
            <person name="Balija V."/>
            <person name="McCombie W.R."/>
            <person name="Chow T."/>
            <person name="Chen H."/>
            <person name="Chung M."/>
            <person name="Chen C."/>
            <person name="Shaw J."/>
            <person name="Wu H."/>
            <person name="Hsiao K."/>
            <person name="Chao Y."/>
            <person name="Chu M."/>
            <person name="Cheng C."/>
            <person name="Hour A."/>
            <person name="Lee P."/>
            <person name="Lin S."/>
            <person name="Lin Y."/>
            <person name="Liou J."/>
            <person name="Liu S."/>
            <person name="Hsing Y."/>
            <person name="Raghuvanshi S."/>
            <person name="Mohanty A."/>
            <person name="Bharti A.K."/>
            <person name="Gaur A."/>
            <person name="Gupta V."/>
            <person name="Kumar D."/>
            <person name="Ravi V."/>
            <person name="Vij S."/>
            <person name="Kapur A."/>
            <person name="Khurana P."/>
            <person name="Khurana P."/>
            <person name="Khurana J.P."/>
            <person name="Tyagi A.K."/>
            <person name="Gaikwad K."/>
            <person name="Singh A."/>
            <person name="Dalal V."/>
            <person name="Srivastava S."/>
            <person name="Dixit A."/>
            <person name="Pal A.K."/>
            <person name="Ghazi I.A."/>
            <person name="Yadav M."/>
            <person name="Pandit A."/>
            <person name="Bhargava A."/>
            <person name="Sureshbabu K."/>
            <person name="Batra K."/>
            <person name="Sharma T.R."/>
            <person name="Mohapatra T."/>
            <person name="Singh N.K."/>
            <person name="Messing J."/>
            <person name="Nelson A.B."/>
            <person name="Fuks G."/>
            <person name="Kavchok S."/>
            <person name="Keizer G."/>
            <person name="Linton E."/>
            <person name="Llaca V."/>
            <person name="Song R."/>
            <person name="Tanyolac B."/>
            <person name="Young S."/>
            <person name="Ho-Il K."/>
            <person name="Hahn J.H."/>
            <person name="Sangsakoo G."/>
            <person name="Vanavichit A."/>
            <person name="de Mattos Luiz.A.T."/>
            <person name="Zimmer P.D."/>
            <person name="Malone G."/>
            <person name="Dellagostin O."/>
            <person name="de Oliveira A.C."/>
            <person name="Bevan M."/>
            <person name="Bancroft I."/>
            <person name="Minx P."/>
            <person name="Cordum H."/>
            <person name="Wilson R."/>
            <person name="Cheng Z."/>
            <person name="Jin W."/>
            <person name="Jiang J."/>
            <person name="Leong S.A."/>
            <person name="Iwama H."/>
            <person name="Gojobori T."/>
            <person name="Itoh T."/>
            <person name="Niimura Y."/>
            <person name="Fujii Y."/>
            <person name="Habara T."/>
            <person name="Sakai H."/>
            <person name="Sato Y."/>
            <person name="Wilson G."/>
            <person name="Kumar K."/>
            <person name="McCouch S."/>
            <person name="Juretic N."/>
            <person name="Hoen D."/>
            <person name="Wright S."/>
            <person name="Bruskiewich R."/>
            <person name="Bureau T."/>
            <person name="Miyao A."/>
            <person name="Hirochika H."/>
            <person name="Nishikawa T."/>
            <person name="Kadowaki K."/>
            <person name="Sugiura M."/>
            <person name="Burr B."/>
            <person name="Sasaki T."/>
        </authorList>
    </citation>
    <scope>NUCLEOTIDE SEQUENCE [LARGE SCALE GENOMIC DNA]</scope>
    <source>
        <strain evidence="3">cv. Nipponbare</strain>
    </source>
</reference>
<dbReference type="EMBL" id="AP003708">
    <property type="protein sequence ID" value="BAD68664.1"/>
    <property type="molecule type" value="Genomic_DNA"/>
</dbReference>
<evidence type="ECO:0000313" key="1">
    <source>
        <dbReference type="EMBL" id="BAD68664.1"/>
    </source>
</evidence>
<name>Q5VPF7_ORYSJ</name>
<dbReference type="Proteomes" id="UP000000763">
    <property type="component" value="Chromosome 6"/>
</dbReference>
<dbReference type="EMBL" id="AP003708">
    <property type="protein sequence ID" value="BAD68668.1"/>
    <property type="molecule type" value="Genomic_DNA"/>
</dbReference>
<evidence type="ECO:0000313" key="2">
    <source>
        <dbReference type="EMBL" id="BAD68668.1"/>
    </source>
</evidence>
<reference evidence="2" key="1">
    <citation type="submission" date="2001-05" db="EMBL/GenBank/DDBJ databases">
        <title>Oryza sativa nipponbare(GA3) genomic DNA, chromosome 6, BAC clone:OSJNBa0041F13.</title>
        <authorList>
            <person name="Sasaki T."/>
            <person name="Matsumoto T."/>
            <person name="Yamamoto K."/>
        </authorList>
    </citation>
    <scope>NUCLEOTIDE SEQUENCE</scope>
</reference>
<sequence>MWRWYTLVEAHPALADSFTSMPVSLHLAIVLLSMCEDIDTAAATLIITHQLHVVL</sequence>
<dbReference type="AlphaFoldDB" id="Q5VPF7"/>
<protein>
    <submittedName>
        <fullName evidence="2">Uncharacterized protein</fullName>
    </submittedName>
</protein>
<evidence type="ECO:0000313" key="3">
    <source>
        <dbReference type="Proteomes" id="UP000000763"/>
    </source>
</evidence>
<accession>Q5VPF7</accession>
<proteinExistence type="predicted"/>